<evidence type="ECO:0000313" key="1">
    <source>
        <dbReference type="EMBL" id="QHU05884.1"/>
    </source>
</evidence>
<sequence>MYNKKTKILLNRFSFYFRYDIVEMGPILYIKPIRNEIVSPEQWGFIESIFYNMGYQIRKKYKKHK</sequence>
<accession>A0A6C0JQ96</accession>
<proteinExistence type="predicted"/>
<dbReference type="AlphaFoldDB" id="A0A6C0JQ96"/>
<protein>
    <submittedName>
        <fullName evidence="1">Uncharacterized protein</fullName>
    </submittedName>
</protein>
<organism evidence="1">
    <name type="scientific">viral metagenome</name>
    <dbReference type="NCBI Taxonomy" id="1070528"/>
    <lineage>
        <taxon>unclassified sequences</taxon>
        <taxon>metagenomes</taxon>
        <taxon>organismal metagenomes</taxon>
    </lineage>
</organism>
<dbReference type="EMBL" id="MN740423">
    <property type="protein sequence ID" value="QHU05884.1"/>
    <property type="molecule type" value="Genomic_DNA"/>
</dbReference>
<name>A0A6C0JQ96_9ZZZZ</name>
<reference evidence="1" key="1">
    <citation type="journal article" date="2020" name="Nature">
        <title>Giant virus diversity and host interactions through global metagenomics.</title>
        <authorList>
            <person name="Schulz F."/>
            <person name="Roux S."/>
            <person name="Paez-Espino D."/>
            <person name="Jungbluth S."/>
            <person name="Walsh D.A."/>
            <person name="Denef V.J."/>
            <person name="McMahon K.D."/>
            <person name="Konstantinidis K.T."/>
            <person name="Eloe-Fadrosh E.A."/>
            <person name="Kyrpides N.C."/>
            <person name="Woyke T."/>
        </authorList>
    </citation>
    <scope>NUCLEOTIDE SEQUENCE</scope>
    <source>
        <strain evidence="1">GVMAG-M-3300027736-24</strain>
    </source>
</reference>